<reference evidence="4" key="1">
    <citation type="journal article" date="2016" name="Nat. Commun.">
        <title>The Gonium pectorale genome demonstrates co-option of cell cycle regulation during the evolution of multicellularity.</title>
        <authorList>
            <person name="Hanschen E.R."/>
            <person name="Marriage T.N."/>
            <person name="Ferris P.J."/>
            <person name="Hamaji T."/>
            <person name="Toyoda A."/>
            <person name="Fujiyama A."/>
            <person name="Neme R."/>
            <person name="Noguchi H."/>
            <person name="Minakuchi Y."/>
            <person name="Suzuki M."/>
            <person name="Kawai-Toyooka H."/>
            <person name="Smith D.R."/>
            <person name="Sparks H."/>
            <person name="Anderson J."/>
            <person name="Bakaric R."/>
            <person name="Luria V."/>
            <person name="Karger A."/>
            <person name="Kirschner M.W."/>
            <person name="Durand P.M."/>
            <person name="Michod R.E."/>
            <person name="Nozaki H."/>
            <person name="Olson B.J."/>
        </authorList>
    </citation>
    <scope>NUCLEOTIDE SEQUENCE [LARGE SCALE GENOMIC DNA]</scope>
    <source>
        <strain evidence="4">NIES-2863</strain>
    </source>
</reference>
<accession>A0A150GMJ6</accession>
<dbReference type="EMBL" id="LSYV01000015">
    <property type="protein sequence ID" value="KXZ51014.1"/>
    <property type="molecule type" value="Genomic_DNA"/>
</dbReference>
<protein>
    <recommendedName>
        <fullName evidence="2">GLTSCR protein conserved domain-containing protein</fullName>
    </recommendedName>
</protein>
<feature type="domain" description="GLTSCR protein conserved" evidence="2">
    <location>
        <begin position="30"/>
        <end position="150"/>
    </location>
</feature>
<dbReference type="OrthoDB" id="2556847at2759"/>
<feature type="region of interest" description="Disordered" evidence="1">
    <location>
        <begin position="1"/>
        <end position="21"/>
    </location>
</feature>
<gene>
    <name evidence="3" type="ORF">GPECTOR_14g255</name>
</gene>
<evidence type="ECO:0000313" key="3">
    <source>
        <dbReference type="EMBL" id="KXZ51014.1"/>
    </source>
</evidence>
<evidence type="ECO:0000313" key="4">
    <source>
        <dbReference type="Proteomes" id="UP000075714"/>
    </source>
</evidence>
<feature type="region of interest" description="Disordered" evidence="1">
    <location>
        <begin position="146"/>
        <end position="171"/>
    </location>
</feature>
<dbReference type="AlphaFoldDB" id="A0A150GMJ6"/>
<dbReference type="Proteomes" id="UP000075714">
    <property type="component" value="Unassembled WGS sequence"/>
</dbReference>
<evidence type="ECO:0000259" key="2">
    <source>
        <dbReference type="Pfam" id="PF15249"/>
    </source>
</evidence>
<name>A0A150GMJ6_GONPE</name>
<dbReference type="STRING" id="33097.A0A150GMJ6"/>
<feature type="compositionally biased region" description="Basic and acidic residues" evidence="1">
    <location>
        <begin position="11"/>
        <end position="21"/>
    </location>
</feature>
<sequence>MAATSQPAKKQLPEPESKAHKRALDLLTEDCKRICTSSLNKPFQTLQDAVDHLLPFHVLSDVAGYDVDAEEAEAAAEEGARLLCNRRDMAAELVNRRAVELCGRVEDLRQRLVKLEDRYRTRHTRPLPEEELFIAQVLKEVAERTLEAERAKPTALSSDSESDEEPGDGRK</sequence>
<dbReference type="InterPro" id="IPR015671">
    <property type="entry name" value="GSCR1_dom"/>
</dbReference>
<proteinExistence type="predicted"/>
<evidence type="ECO:0000256" key="1">
    <source>
        <dbReference type="SAM" id="MobiDB-lite"/>
    </source>
</evidence>
<dbReference type="Pfam" id="PF15249">
    <property type="entry name" value="GLTSCR1"/>
    <property type="match status" value="1"/>
</dbReference>
<organism evidence="3 4">
    <name type="scientific">Gonium pectorale</name>
    <name type="common">Green alga</name>
    <dbReference type="NCBI Taxonomy" id="33097"/>
    <lineage>
        <taxon>Eukaryota</taxon>
        <taxon>Viridiplantae</taxon>
        <taxon>Chlorophyta</taxon>
        <taxon>core chlorophytes</taxon>
        <taxon>Chlorophyceae</taxon>
        <taxon>CS clade</taxon>
        <taxon>Chlamydomonadales</taxon>
        <taxon>Volvocaceae</taxon>
        <taxon>Gonium</taxon>
    </lineage>
</organism>
<feature type="compositionally biased region" description="Acidic residues" evidence="1">
    <location>
        <begin position="160"/>
        <end position="171"/>
    </location>
</feature>
<comment type="caution">
    <text evidence="3">The sequence shown here is derived from an EMBL/GenBank/DDBJ whole genome shotgun (WGS) entry which is preliminary data.</text>
</comment>
<keyword evidence="4" id="KW-1185">Reference proteome</keyword>